<comment type="function">
    <text evidence="2">Catalyzes the hydrolysis of 5-hydroxyisourate (HIU) to 2-oxo-4-hydroxy-4-carboxy-5-ureidoimidazoline (OHCU).</text>
</comment>
<evidence type="ECO:0000313" key="10">
    <source>
        <dbReference type="Proteomes" id="UP001501588"/>
    </source>
</evidence>
<dbReference type="PROSITE" id="PS00768">
    <property type="entry name" value="TRANSTHYRETIN_1"/>
    <property type="match status" value="1"/>
</dbReference>
<evidence type="ECO:0000256" key="2">
    <source>
        <dbReference type="ARBA" id="ARBA00002704"/>
    </source>
</evidence>
<keyword evidence="10" id="KW-1185">Reference proteome</keyword>
<feature type="domain" description="Transthyretin/hydroxyisourate hydrolase" evidence="8">
    <location>
        <begin position="7"/>
        <end position="117"/>
    </location>
</feature>
<organism evidence="9 10">
    <name type="scientific">Craurococcus roseus</name>
    <dbReference type="NCBI Taxonomy" id="77585"/>
    <lineage>
        <taxon>Bacteria</taxon>
        <taxon>Pseudomonadati</taxon>
        <taxon>Pseudomonadota</taxon>
        <taxon>Alphaproteobacteria</taxon>
        <taxon>Acetobacterales</taxon>
        <taxon>Acetobacteraceae</taxon>
        <taxon>Craurococcus</taxon>
    </lineage>
</organism>
<evidence type="ECO:0000259" key="8">
    <source>
        <dbReference type="Pfam" id="PF00576"/>
    </source>
</evidence>
<comment type="subunit">
    <text evidence="4 7">Homotetramer.</text>
</comment>
<dbReference type="InterPro" id="IPR023416">
    <property type="entry name" value="Transthyretin/HIU_hydrolase_d"/>
</dbReference>
<keyword evidence="5 7" id="KW-0659">Purine metabolism</keyword>
<evidence type="ECO:0000256" key="7">
    <source>
        <dbReference type="RuleBase" id="RU361270"/>
    </source>
</evidence>
<dbReference type="PRINTS" id="PR00189">
    <property type="entry name" value="TRNSTHYRETIN"/>
</dbReference>
<name>A0ABN1ETD8_9PROT</name>
<dbReference type="Pfam" id="PF00576">
    <property type="entry name" value="Transthyretin"/>
    <property type="match status" value="1"/>
</dbReference>
<dbReference type="CDD" id="cd05822">
    <property type="entry name" value="TLP_HIUase"/>
    <property type="match status" value="1"/>
</dbReference>
<comment type="catalytic activity">
    <reaction evidence="1 7">
        <text>5-hydroxyisourate + H2O = 5-hydroxy-2-oxo-4-ureido-2,5-dihydro-1H-imidazole-5-carboxylate + H(+)</text>
        <dbReference type="Rhea" id="RHEA:23736"/>
        <dbReference type="ChEBI" id="CHEBI:15377"/>
        <dbReference type="ChEBI" id="CHEBI:15378"/>
        <dbReference type="ChEBI" id="CHEBI:18072"/>
        <dbReference type="ChEBI" id="CHEBI:58639"/>
        <dbReference type="EC" id="3.5.2.17"/>
    </reaction>
</comment>
<evidence type="ECO:0000256" key="4">
    <source>
        <dbReference type="ARBA" id="ARBA00011881"/>
    </source>
</evidence>
<evidence type="ECO:0000256" key="6">
    <source>
        <dbReference type="ARBA" id="ARBA00022801"/>
    </source>
</evidence>
<evidence type="ECO:0000313" key="9">
    <source>
        <dbReference type="EMBL" id="GAA0574024.1"/>
    </source>
</evidence>
<evidence type="ECO:0000256" key="5">
    <source>
        <dbReference type="ARBA" id="ARBA00022631"/>
    </source>
</evidence>
<dbReference type="SUPFAM" id="SSF49472">
    <property type="entry name" value="Transthyretin (synonym: prealbumin)"/>
    <property type="match status" value="1"/>
</dbReference>
<dbReference type="EC" id="3.5.2.17" evidence="7"/>
<dbReference type="PANTHER" id="PTHR10395:SF7">
    <property type="entry name" value="5-HYDROXYISOURATE HYDROLASE"/>
    <property type="match status" value="1"/>
</dbReference>
<sequence>MAESSVLSTHVLNVAQGVPAEGVPVELWRLEPAEELVLRTATGPDGRAEGALLPPAAFVPGRYELRFGVGDYFRRRGLGADPPFHDVVPVRIFLAEGQGHYHVPLLCSPWSYTTYRGS</sequence>
<dbReference type="InterPro" id="IPR036817">
    <property type="entry name" value="Transthyretin/HIU_hydrolase_sf"/>
</dbReference>
<dbReference type="EMBL" id="BAAAFZ010000008">
    <property type="protein sequence ID" value="GAA0574024.1"/>
    <property type="molecule type" value="Genomic_DNA"/>
</dbReference>
<proteinExistence type="inferred from homology"/>
<dbReference type="GO" id="GO:0016787">
    <property type="term" value="F:hydrolase activity"/>
    <property type="evidence" value="ECO:0007669"/>
    <property type="project" value="UniProtKB-KW"/>
</dbReference>
<dbReference type="InterPro" id="IPR014306">
    <property type="entry name" value="Hydroxyisourate_hydrolase"/>
</dbReference>
<dbReference type="RefSeq" id="WP_343894144.1">
    <property type="nucleotide sequence ID" value="NZ_BAAAFZ010000008.1"/>
</dbReference>
<evidence type="ECO:0000256" key="3">
    <source>
        <dbReference type="ARBA" id="ARBA00009850"/>
    </source>
</evidence>
<dbReference type="NCBIfam" id="TIGR02962">
    <property type="entry name" value="hdxy_isourate"/>
    <property type="match status" value="1"/>
</dbReference>
<reference evidence="9 10" key="1">
    <citation type="journal article" date="2019" name="Int. J. Syst. Evol. Microbiol.">
        <title>The Global Catalogue of Microorganisms (GCM) 10K type strain sequencing project: providing services to taxonomists for standard genome sequencing and annotation.</title>
        <authorList>
            <consortium name="The Broad Institute Genomics Platform"/>
            <consortium name="The Broad Institute Genome Sequencing Center for Infectious Disease"/>
            <person name="Wu L."/>
            <person name="Ma J."/>
        </authorList>
    </citation>
    <scope>NUCLEOTIDE SEQUENCE [LARGE SCALE GENOMIC DNA]</scope>
    <source>
        <strain evidence="9 10">JCM 9933</strain>
    </source>
</reference>
<evidence type="ECO:0000256" key="1">
    <source>
        <dbReference type="ARBA" id="ARBA00001043"/>
    </source>
</evidence>
<keyword evidence="6 7" id="KW-0378">Hydrolase</keyword>
<protein>
    <recommendedName>
        <fullName evidence="7">5-hydroxyisourate hydrolase</fullName>
        <shortName evidence="7">HIU hydrolase</shortName>
        <shortName evidence="7">HIUHase</shortName>
        <ecNumber evidence="7">3.5.2.17</ecNumber>
    </recommendedName>
</protein>
<accession>A0ABN1ETD8</accession>
<comment type="caution">
    <text evidence="9">The sequence shown here is derived from an EMBL/GenBank/DDBJ whole genome shotgun (WGS) entry which is preliminary data.</text>
</comment>
<comment type="similarity">
    <text evidence="3 7">Belongs to the transthyretin family. 5-hydroxyisourate hydrolase subfamily.</text>
</comment>
<dbReference type="PANTHER" id="PTHR10395">
    <property type="entry name" value="URICASE AND TRANSTHYRETIN-RELATED"/>
    <property type="match status" value="1"/>
</dbReference>
<dbReference type="InterPro" id="IPR023418">
    <property type="entry name" value="Thyroxine_BS"/>
</dbReference>
<gene>
    <name evidence="9" type="primary">uraH</name>
    <name evidence="9" type="ORF">GCM10009416_10930</name>
</gene>
<dbReference type="Gene3D" id="2.60.40.180">
    <property type="entry name" value="Transthyretin/hydroxyisourate hydrolase domain"/>
    <property type="match status" value="1"/>
</dbReference>
<dbReference type="Proteomes" id="UP001501588">
    <property type="component" value="Unassembled WGS sequence"/>
</dbReference>
<dbReference type="InterPro" id="IPR000895">
    <property type="entry name" value="Transthyretin/HIU_hydrolase"/>
</dbReference>